<evidence type="ECO:0000256" key="16">
    <source>
        <dbReference type="ARBA" id="ARBA00041601"/>
    </source>
</evidence>
<dbReference type="Pfam" id="PF01915">
    <property type="entry name" value="Glyco_hydro_3_C"/>
    <property type="match status" value="1"/>
</dbReference>
<dbReference type="InParanoid" id="A0A316YAZ4"/>
<evidence type="ECO:0000256" key="7">
    <source>
        <dbReference type="ARBA" id="ARBA00022729"/>
    </source>
</evidence>
<feature type="region of interest" description="Disordered" evidence="18">
    <location>
        <begin position="35"/>
        <end position="80"/>
    </location>
</feature>
<keyword evidence="12" id="KW-0624">Polysaccharide degradation</keyword>
<evidence type="ECO:0000256" key="13">
    <source>
        <dbReference type="ARBA" id="ARBA00024983"/>
    </source>
</evidence>
<dbReference type="PANTHER" id="PTHR42715">
    <property type="entry name" value="BETA-GLUCOSIDASE"/>
    <property type="match status" value="1"/>
</dbReference>
<dbReference type="PRINTS" id="PR00133">
    <property type="entry name" value="GLHYDRLASE3"/>
</dbReference>
<dbReference type="Gene3D" id="2.60.40.10">
    <property type="entry name" value="Immunoglobulins"/>
    <property type="match status" value="1"/>
</dbReference>
<dbReference type="InterPro" id="IPR050288">
    <property type="entry name" value="Cellulose_deg_GH3"/>
</dbReference>
<keyword evidence="6" id="KW-0964">Secreted</keyword>
<evidence type="ECO:0000256" key="8">
    <source>
        <dbReference type="ARBA" id="ARBA00022801"/>
    </source>
</evidence>
<organism evidence="21 22">
    <name type="scientific">Acaromyces ingoldii</name>
    <dbReference type="NCBI Taxonomy" id="215250"/>
    <lineage>
        <taxon>Eukaryota</taxon>
        <taxon>Fungi</taxon>
        <taxon>Dikarya</taxon>
        <taxon>Basidiomycota</taxon>
        <taxon>Ustilaginomycotina</taxon>
        <taxon>Exobasidiomycetes</taxon>
        <taxon>Exobasidiales</taxon>
        <taxon>Cryptobasidiaceae</taxon>
        <taxon>Acaromyces</taxon>
    </lineage>
</organism>
<dbReference type="InterPro" id="IPR017853">
    <property type="entry name" value="GH"/>
</dbReference>
<evidence type="ECO:0000256" key="17">
    <source>
        <dbReference type="ARBA" id="ARBA00041808"/>
    </source>
</evidence>
<feature type="chain" id="PRO_5016423762" description="Probable beta-glucosidase G" evidence="19">
    <location>
        <begin position="17"/>
        <end position="837"/>
    </location>
</feature>
<dbReference type="STRING" id="215250.A0A316YAZ4"/>
<evidence type="ECO:0000256" key="11">
    <source>
        <dbReference type="ARBA" id="ARBA00023295"/>
    </source>
</evidence>
<comment type="function">
    <text evidence="13">Beta-glucosidases are one of a number of cellulolytic enzymes involved in the degradation of cellulosic biomass. Catalyzes the last step releasing glucose from the inhibitory cellobiose.</text>
</comment>
<evidence type="ECO:0000256" key="14">
    <source>
        <dbReference type="ARBA" id="ARBA00039579"/>
    </source>
</evidence>
<dbReference type="EC" id="3.2.1.21" evidence="5"/>
<name>A0A316YAZ4_9BASI</name>
<keyword evidence="7 19" id="KW-0732">Signal</keyword>
<dbReference type="GO" id="GO:0005576">
    <property type="term" value="C:extracellular region"/>
    <property type="evidence" value="ECO:0007669"/>
    <property type="project" value="UniProtKB-SubCell"/>
</dbReference>
<evidence type="ECO:0000256" key="3">
    <source>
        <dbReference type="ARBA" id="ARBA00004987"/>
    </source>
</evidence>
<dbReference type="PANTHER" id="PTHR42715:SF12">
    <property type="entry name" value="BETA-GLUCOSIDASE G-RELATED"/>
    <property type="match status" value="1"/>
</dbReference>
<keyword evidence="22" id="KW-1185">Reference proteome</keyword>
<feature type="signal peptide" evidence="19">
    <location>
        <begin position="1"/>
        <end position="16"/>
    </location>
</feature>
<dbReference type="GO" id="GO:0008422">
    <property type="term" value="F:beta-glucosidase activity"/>
    <property type="evidence" value="ECO:0007669"/>
    <property type="project" value="UniProtKB-EC"/>
</dbReference>
<dbReference type="InterPro" id="IPR036881">
    <property type="entry name" value="Glyco_hydro_3_C_sf"/>
</dbReference>
<dbReference type="Proteomes" id="UP000245768">
    <property type="component" value="Unassembled WGS sequence"/>
</dbReference>
<dbReference type="Gene3D" id="3.40.50.1700">
    <property type="entry name" value="Glycoside hydrolase family 3 C-terminal domain"/>
    <property type="match status" value="1"/>
</dbReference>
<evidence type="ECO:0000259" key="20">
    <source>
        <dbReference type="SMART" id="SM01217"/>
    </source>
</evidence>
<dbReference type="SUPFAM" id="SSF51445">
    <property type="entry name" value="(Trans)glycosidases"/>
    <property type="match status" value="1"/>
</dbReference>
<accession>A0A316YAZ4</accession>
<evidence type="ECO:0000256" key="12">
    <source>
        <dbReference type="ARBA" id="ARBA00023326"/>
    </source>
</evidence>
<dbReference type="OrthoDB" id="416222at2759"/>
<keyword evidence="10" id="KW-0119">Carbohydrate metabolism</keyword>
<evidence type="ECO:0000256" key="9">
    <source>
        <dbReference type="ARBA" id="ARBA00023180"/>
    </source>
</evidence>
<comment type="subcellular location">
    <subcellularLocation>
        <location evidence="2">Secreted</location>
    </subcellularLocation>
</comment>
<evidence type="ECO:0000256" key="6">
    <source>
        <dbReference type="ARBA" id="ARBA00022525"/>
    </source>
</evidence>
<comment type="catalytic activity">
    <reaction evidence="1">
        <text>Hydrolysis of terminal, non-reducing beta-D-glucosyl residues with release of beta-D-glucose.</text>
        <dbReference type="EC" id="3.2.1.21"/>
    </reaction>
</comment>
<feature type="compositionally biased region" description="Basic residues" evidence="18">
    <location>
        <begin position="59"/>
        <end position="72"/>
    </location>
</feature>
<dbReference type="InterPro" id="IPR013783">
    <property type="entry name" value="Ig-like_fold"/>
</dbReference>
<dbReference type="FunFam" id="3.20.20.300:FF:000002">
    <property type="entry name" value="Probable beta-glucosidase"/>
    <property type="match status" value="1"/>
</dbReference>
<comment type="pathway">
    <text evidence="3">Glycan metabolism; cellulose degradation.</text>
</comment>
<comment type="similarity">
    <text evidence="4">Belongs to the glycosyl hydrolase 3 family.</text>
</comment>
<dbReference type="SUPFAM" id="SSF52279">
    <property type="entry name" value="Beta-D-glucan exohydrolase, C-terminal domain"/>
    <property type="match status" value="1"/>
</dbReference>
<dbReference type="Gene3D" id="3.20.20.300">
    <property type="entry name" value="Glycoside hydrolase, family 3, N-terminal domain"/>
    <property type="match status" value="1"/>
</dbReference>
<evidence type="ECO:0000256" key="4">
    <source>
        <dbReference type="ARBA" id="ARBA00005336"/>
    </source>
</evidence>
<dbReference type="InterPro" id="IPR002772">
    <property type="entry name" value="Glyco_hydro_3_C"/>
</dbReference>
<evidence type="ECO:0000256" key="2">
    <source>
        <dbReference type="ARBA" id="ARBA00004613"/>
    </source>
</evidence>
<gene>
    <name evidence="21" type="ORF">FA10DRAFT_51960</name>
</gene>
<dbReference type="GeneID" id="37047459"/>
<dbReference type="EMBL" id="KZ819644">
    <property type="protein sequence ID" value="PWN86512.1"/>
    <property type="molecule type" value="Genomic_DNA"/>
</dbReference>
<dbReference type="RefSeq" id="XP_025373710.1">
    <property type="nucleotide sequence ID" value="XM_025525543.1"/>
</dbReference>
<dbReference type="GO" id="GO:0009251">
    <property type="term" value="P:glucan catabolic process"/>
    <property type="evidence" value="ECO:0007669"/>
    <property type="project" value="TreeGrafter"/>
</dbReference>
<dbReference type="AlphaFoldDB" id="A0A316YAZ4"/>
<sequence>MKALLLLLLLLWQAAASSDLAEAFRKAGHSLATLGDAHRIPSGGSRDTLGYETRDARPSRRRHFNSRHRLHNRQTNATATSATLANGSGSWHAAFVRAKSLVGQMTLDEKANITTGTGDTVCVGGTGAVPRLGLPALCLQDGPTGVRSSLNVSQFPAEVSAAATWDVELIAERGRAIGQEFLDRGAAFMFGPVTGGPLGRSPLGGRNWEGFGSDEYLSGQASYASVRASQETGIVACSKHWLAYEQETSRNIHLIFGNLQQPISSDVDDLATHQLYAWSFAEAVRAGTGMVMCSYNRVNGSHACESDRLLNGLLKHELNFQGSVVSDYGAAYSGVDSVNGGLDLLMPGAGLFGVFPNYFGSHGSKLADAVRDGKVAEARLDDMVIRILTPVLHYQLHDTGNVDEIKQPNFDANTFPSDAPDVQRDHYKVIRRLGTESVTLLKNSNNTLPLQVNRISKLAVIGQDAVASSDDQASCNALGSCLVSDQGTRTNGEGSGFTTPPYVIDPLSAIRAYTLEHNPRIKITSSPQTLFSTDPAKAAEDADVALVFVSALGQEGQDRSDLKLDRNGDELIKRVAKVNNNTVVVVHAPGPVLMEEWIDSVAAVLFAYYPGQESGASLTPVLFGDESPSGKLPFVIGKSLDDWPPNTIVNRPFDYTPSANFSEGLLTDWKWFDAHGIEPRFAFGHGLSYSAFHYSPVAQAARVFEADDGSLQPTKETFAKSGPFTEGSSLYDVVLHVSARLTNTGGRTAKEVAQLYVALPDSAGAEQPRHLLRGFRKVQLDAGQTKTVTFKLRRKDISVWNVVQQQWAVPTGRFRFFVQGSSGQWDAGQGAKGSFTV</sequence>
<evidence type="ECO:0000256" key="18">
    <source>
        <dbReference type="SAM" id="MobiDB-lite"/>
    </source>
</evidence>
<evidence type="ECO:0000256" key="5">
    <source>
        <dbReference type="ARBA" id="ARBA00012744"/>
    </source>
</evidence>
<dbReference type="InterPro" id="IPR036962">
    <property type="entry name" value="Glyco_hydro_3_N_sf"/>
</dbReference>
<evidence type="ECO:0000313" key="21">
    <source>
        <dbReference type="EMBL" id="PWN86512.1"/>
    </source>
</evidence>
<proteinExistence type="inferred from homology"/>
<feature type="domain" description="Fibronectin type III-like" evidence="20">
    <location>
        <begin position="751"/>
        <end position="822"/>
    </location>
</feature>
<protein>
    <recommendedName>
        <fullName evidence="14">Probable beta-glucosidase G</fullName>
        <ecNumber evidence="5">3.2.1.21</ecNumber>
    </recommendedName>
    <alternativeName>
        <fullName evidence="15">Beta-D-glucoside glucohydrolase G</fullName>
    </alternativeName>
    <alternativeName>
        <fullName evidence="16">Cellobiase G</fullName>
    </alternativeName>
    <alternativeName>
        <fullName evidence="17">Gentiobiase G</fullName>
    </alternativeName>
</protein>
<keyword evidence="9" id="KW-0325">Glycoprotein</keyword>
<dbReference type="InterPro" id="IPR001764">
    <property type="entry name" value="Glyco_hydro_3_N"/>
</dbReference>
<evidence type="ECO:0000256" key="15">
    <source>
        <dbReference type="ARBA" id="ARBA00041276"/>
    </source>
</evidence>
<dbReference type="Pfam" id="PF00933">
    <property type="entry name" value="Glyco_hydro_3"/>
    <property type="match status" value="1"/>
</dbReference>
<reference evidence="21 22" key="1">
    <citation type="journal article" date="2018" name="Mol. Biol. Evol.">
        <title>Broad Genomic Sampling Reveals a Smut Pathogenic Ancestry of the Fungal Clade Ustilaginomycotina.</title>
        <authorList>
            <person name="Kijpornyongpan T."/>
            <person name="Mondo S.J."/>
            <person name="Barry K."/>
            <person name="Sandor L."/>
            <person name="Lee J."/>
            <person name="Lipzen A."/>
            <person name="Pangilinan J."/>
            <person name="LaButti K."/>
            <person name="Hainaut M."/>
            <person name="Henrissat B."/>
            <person name="Grigoriev I.V."/>
            <person name="Spatafora J.W."/>
            <person name="Aime M.C."/>
        </authorList>
    </citation>
    <scope>NUCLEOTIDE SEQUENCE [LARGE SCALE GENOMIC DNA]</scope>
    <source>
        <strain evidence="21 22">MCA 4198</strain>
    </source>
</reference>
<dbReference type="InterPro" id="IPR026891">
    <property type="entry name" value="Fn3-like"/>
</dbReference>
<keyword evidence="8" id="KW-0378">Hydrolase</keyword>
<evidence type="ECO:0000256" key="1">
    <source>
        <dbReference type="ARBA" id="ARBA00000448"/>
    </source>
</evidence>
<keyword evidence="11" id="KW-0326">Glycosidase</keyword>
<evidence type="ECO:0000256" key="10">
    <source>
        <dbReference type="ARBA" id="ARBA00023277"/>
    </source>
</evidence>
<dbReference type="SMART" id="SM01217">
    <property type="entry name" value="Fn3_like"/>
    <property type="match status" value="1"/>
</dbReference>
<evidence type="ECO:0000313" key="22">
    <source>
        <dbReference type="Proteomes" id="UP000245768"/>
    </source>
</evidence>
<evidence type="ECO:0000256" key="19">
    <source>
        <dbReference type="SAM" id="SignalP"/>
    </source>
</evidence>
<dbReference type="Pfam" id="PF14310">
    <property type="entry name" value="Fn3-like"/>
    <property type="match status" value="1"/>
</dbReference>